<dbReference type="GO" id="GO:0042619">
    <property type="term" value="P:poly-hydroxybutyrate biosynthetic process"/>
    <property type="evidence" value="ECO:0007669"/>
    <property type="project" value="UniProtKB-KW"/>
</dbReference>
<feature type="region of interest" description="Disordered" evidence="4">
    <location>
        <begin position="349"/>
        <end position="372"/>
    </location>
</feature>
<comment type="pathway">
    <text evidence="1">Biopolymer metabolism; poly-(R)-3-hydroxybutanoate biosynthesis.</text>
</comment>
<dbReference type="Pfam" id="PF09712">
    <property type="entry name" value="PHA_synth_III_E"/>
    <property type="match status" value="1"/>
</dbReference>
<evidence type="ECO:0000256" key="4">
    <source>
        <dbReference type="SAM" id="MobiDB-lite"/>
    </source>
</evidence>
<proteinExistence type="predicted"/>
<keyword evidence="3" id="KW-0583">PHB biosynthesis</keyword>
<dbReference type="NCBIfam" id="TIGR01834">
    <property type="entry name" value="PHA_synth_III_E"/>
    <property type="match status" value="1"/>
</dbReference>
<evidence type="ECO:0000313" key="5">
    <source>
        <dbReference type="EMBL" id="SMF93544.1"/>
    </source>
</evidence>
<dbReference type="InterPro" id="IPR010123">
    <property type="entry name" value="PHA_synth_III_E"/>
</dbReference>
<name>A0A1Y6CZF5_9GAMM</name>
<dbReference type="EMBL" id="FXAM01000001">
    <property type="protein sequence ID" value="SMF93544.1"/>
    <property type="molecule type" value="Genomic_DNA"/>
</dbReference>
<dbReference type="Proteomes" id="UP000192923">
    <property type="component" value="Unassembled WGS sequence"/>
</dbReference>
<dbReference type="AlphaFoldDB" id="A0A1Y6CZF5"/>
<keyword evidence="6" id="KW-1185">Reference proteome</keyword>
<evidence type="ECO:0000313" key="6">
    <source>
        <dbReference type="Proteomes" id="UP000192923"/>
    </source>
</evidence>
<sequence length="372" mass="41528">MSSKASSDPGDWTAVWADAQQKYWQSWLDLSQQAAATLTQPPEPPPNPWTQAFDFWAKLMPQAAPPENRDWIGKLTALNKGYLQMGEHLWKTLSAGQNPPPDPQAWWEMVSQGFKSMQNSFAAPSHNNPDPWAGFATFWGMPIDNWRRVCSAYSAMPGDIETALRGFMGPGAGTPETALSRWLSLPTLGYTREAQEEMQRLGQLWLEHSRALREYAGGALAKVSAKAGEALMAKLHDLAAQGKTPESLREFYNLWVDCGEDAYAALAPTPEFTQAQARMVNTLLAAKRQEQKMVDEFLSAFNMPTRRELDTSHQRIHQLQRQVWRLQEDLEEAGIAALREEVAGLRRELEALRADSNPSKGGKPPRAAQPTA</sequence>
<evidence type="ECO:0000256" key="1">
    <source>
        <dbReference type="ARBA" id="ARBA00004683"/>
    </source>
</evidence>
<accession>A0A1Y6CZF5</accession>
<evidence type="ECO:0000256" key="2">
    <source>
        <dbReference type="ARBA" id="ARBA00019066"/>
    </source>
</evidence>
<protein>
    <recommendedName>
        <fullName evidence="2">Poly(3-hydroxyalkanoate) polymerase subunit PhaE</fullName>
    </recommendedName>
</protein>
<evidence type="ECO:0000256" key="3">
    <source>
        <dbReference type="ARBA" id="ARBA00022752"/>
    </source>
</evidence>
<dbReference type="STRING" id="1760988.SAMN02949497_0831"/>
<dbReference type="RefSeq" id="WP_176225083.1">
    <property type="nucleotide sequence ID" value="NZ_FXAM01000001.1"/>
</dbReference>
<organism evidence="5 6">
    <name type="scientific">Methylomagnum ishizawai</name>
    <dbReference type="NCBI Taxonomy" id="1760988"/>
    <lineage>
        <taxon>Bacteria</taxon>
        <taxon>Pseudomonadati</taxon>
        <taxon>Pseudomonadota</taxon>
        <taxon>Gammaproteobacteria</taxon>
        <taxon>Methylococcales</taxon>
        <taxon>Methylococcaceae</taxon>
        <taxon>Methylomagnum</taxon>
    </lineage>
</organism>
<reference evidence="5 6" key="1">
    <citation type="submission" date="2016-12" db="EMBL/GenBank/DDBJ databases">
        <authorList>
            <person name="Song W.-J."/>
            <person name="Kurnit D.M."/>
        </authorList>
    </citation>
    <scope>NUCLEOTIDE SEQUENCE [LARGE SCALE GENOMIC DNA]</scope>
    <source>
        <strain evidence="5 6">175</strain>
    </source>
</reference>
<dbReference type="UniPathway" id="UPA00917"/>
<gene>
    <name evidence="5" type="ORF">SAMN02949497_0831</name>
</gene>